<proteinExistence type="predicted"/>
<feature type="transmembrane region" description="Helical" evidence="1">
    <location>
        <begin position="89"/>
        <end position="112"/>
    </location>
</feature>
<dbReference type="Proteomes" id="UP000189677">
    <property type="component" value="Chromosome"/>
</dbReference>
<evidence type="ECO:0000313" key="2">
    <source>
        <dbReference type="EMBL" id="AQU66001.1"/>
    </source>
</evidence>
<keyword evidence="3" id="KW-1185">Reference proteome</keyword>
<dbReference type="NCBIfam" id="NF046119">
    <property type="entry name" value="memb_SCO4225"/>
    <property type="match status" value="1"/>
</dbReference>
<dbReference type="InterPro" id="IPR057702">
    <property type="entry name" value="DUF7942"/>
</dbReference>
<organism evidence="2 3">
    <name type="scientific">Streptomyces niveus</name>
    <name type="common">Streptomyces spheroides</name>
    <dbReference type="NCBI Taxonomy" id="193462"/>
    <lineage>
        <taxon>Bacteria</taxon>
        <taxon>Bacillati</taxon>
        <taxon>Actinomycetota</taxon>
        <taxon>Actinomycetes</taxon>
        <taxon>Kitasatosporales</taxon>
        <taxon>Streptomycetaceae</taxon>
        <taxon>Streptomyces</taxon>
    </lineage>
</organism>
<dbReference type="KEGG" id="snw:BBN63_06815"/>
<feature type="transmembrane region" description="Helical" evidence="1">
    <location>
        <begin position="63"/>
        <end position="82"/>
    </location>
</feature>
<feature type="transmembrane region" description="Helical" evidence="1">
    <location>
        <begin position="34"/>
        <end position="51"/>
    </location>
</feature>
<gene>
    <name evidence="2" type="ORF">BBN63_06815</name>
</gene>
<keyword evidence="1" id="KW-1133">Transmembrane helix</keyword>
<keyword evidence="1" id="KW-0812">Transmembrane</keyword>
<evidence type="ECO:0000256" key="1">
    <source>
        <dbReference type="SAM" id="Phobius"/>
    </source>
</evidence>
<dbReference type="EMBL" id="CP018047">
    <property type="protein sequence ID" value="AQU66001.1"/>
    <property type="molecule type" value="Genomic_DNA"/>
</dbReference>
<evidence type="ECO:0000313" key="3">
    <source>
        <dbReference type="Proteomes" id="UP000189677"/>
    </source>
</evidence>
<protein>
    <submittedName>
        <fullName evidence="2">Uncharacterized protein</fullName>
    </submittedName>
</protein>
<keyword evidence="1" id="KW-0472">Membrane</keyword>
<sequence>MTTAHREPATMTDTAPSHLAVRAVRTLRHALSSVFARLYLVAVVLLTVWVLVVDSGDNPDASFAGVVPVIATLPVSLLLIVLPEHWSMLFLPIALGALVNAVVIGWCARALGRFRPGSGPSS</sequence>
<dbReference type="RefSeq" id="WP_237285327.1">
    <property type="nucleotide sequence ID" value="NZ_CP018047.1"/>
</dbReference>
<accession>A0A1U9QQE1</accession>
<reference evidence="2 3" key="1">
    <citation type="submission" date="2016-11" db="EMBL/GenBank/DDBJ databases">
        <title>Complete genome sequence of Streptomyces niveus SCSIO 3406.</title>
        <authorList>
            <person name="Zhu Q."/>
            <person name="Cheng W."/>
            <person name="Song Y."/>
            <person name="Li Q."/>
            <person name="Ju J."/>
        </authorList>
    </citation>
    <scope>NUCLEOTIDE SEQUENCE [LARGE SCALE GENOMIC DNA]</scope>
    <source>
        <strain evidence="2 3">SCSIO 3406</strain>
    </source>
</reference>
<name>A0A1U9QQE1_STRNV</name>
<dbReference type="Pfam" id="PF25637">
    <property type="entry name" value="DUF7942"/>
    <property type="match status" value="1"/>
</dbReference>
<dbReference type="AlphaFoldDB" id="A0A1U9QQE1"/>